<name>A0A9Q0DIG8_9TELE</name>
<dbReference type="PANTHER" id="PTHR11890">
    <property type="entry name" value="INTERLEUKIN-1 RECEPTOR FAMILY MEMBER"/>
    <property type="match status" value="1"/>
</dbReference>
<dbReference type="PANTHER" id="PTHR11890:SF10">
    <property type="entry name" value="X-LINKED INTERLEUKIN-1 RECEPTOR ACCESSORY PROTEIN-LIKE 2"/>
    <property type="match status" value="1"/>
</dbReference>
<keyword evidence="4" id="KW-0812">Transmembrane</keyword>
<dbReference type="SUPFAM" id="SSF52200">
    <property type="entry name" value="Toll/Interleukin receptor TIR domain"/>
    <property type="match status" value="1"/>
</dbReference>
<organism evidence="6 7">
    <name type="scientific">Muraenolepis orangiensis</name>
    <name type="common">Patagonian moray cod</name>
    <dbReference type="NCBI Taxonomy" id="630683"/>
    <lineage>
        <taxon>Eukaryota</taxon>
        <taxon>Metazoa</taxon>
        <taxon>Chordata</taxon>
        <taxon>Craniata</taxon>
        <taxon>Vertebrata</taxon>
        <taxon>Euteleostomi</taxon>
        <taxon>Actinopterygii</taxon>
        <taxon>Neopterygii</taxon>
        <taxon>Teleostei</taxon>
        <taxon>Neoteleostei</taxon>
        <taxon>Acanthomorphata</taxon>
        <taxon>Zeiogadaria</taxon>
        <taxon>Gadariae</taxon>
        <taxon>Gadiformes</taxon>
        <taxon>Muraenolepidoidei</taxon>
        <taxon>Muraenolepididae</taxon>
        <taxon>Muraenolepis</taxon>
    </lineage>
</organism>
<evidence type="ECO:0000256" key="4">
    <source>
        <dbReference type="SAM" id="Phobius"/>
    </source>
</evidence>
<feature type="domain" description="TIR" evidence="5">
    <location>
        <begin position="109"/>
        <end position="188"/>
    </location>
</feature>
<keyword evidence="4" id="KW-0472">Membrane</keyword>
<dbReference type="PRINTS" id="PR01537">
    <property type="entry name" value="INTRLKN1R1F"/>
</dbReference>
<evidence type="ECO:0000313" key="6">
    <source>
        <dbReference type="EMBL" id="KAJ3587222.1"/>
    </source>
</evidence>
<proteinExistence type="predicted"/>
<evidence type="ECO:0000313" key="7">
    <source>
        <dbReference type="Proteomes" id="UP001148018"/>
    </source>
</evidence>
<evidence type="ECO:0000256" key="1">
    <source>
        <dbReference type="ARBA" id="ARBA00023157"/>
    </source>
</evidence>
<accession>A0A9Q0DIG8</accession>
<dbReference type="PROSITE" id="PS50104">
    <property type="entry name" value="TIR"/>
    <property type="match status" value="1"/>
</dbReference>
<keyword evidence="3" id="KW-0393">Immunoglobulin domain</keyword>
<dbReference type="InterPro" id="IPR035897">
    <property type="entry name" value="Toll_tir_struct_dom_sf"/>
</dbReference>
<keyword evidence="4" id="KW-1133">Transmembrane helix</keyword>
<dbReference type="InterPro" id="IPR015621">
    <property type="entry name" value="IL-1_rcpt_fam"/>
</dbReference>
<evidence type="ECO:0000256" key="2">
    <source>
        <dbReference type="ARBA" id="ARBA00023180"/>
    </source>
</evidence>
<feature type="transmembrane region" description="Helical" evidence="4">
    <location>
        <begin position="167"/>
        <end position="187"/>
    </location>
</feature>
<feature type="transmembrane region" description="Helical" evidence="4">
    <location>
        <begin position="66"/>
        <end position="87"/>
    </location>
</feature>
<protein>
    <recommendedName>
        <fullName evidence="5">TIR domain-containing protein</fullName>
    </recommendedName>
</protein>
<dbReference type="InterPro" id="IPR000157">
    <property type="entry name" value="TIR_dom"/>
</dbReference>
<dbReference type="Gene3D" id="3.40.50.10140">
    <property type="entry name" value="Toll/interleukin-1 receptor homology (TIR) domain"/>
    <property type="match status" value="1"/>
</dbReference>
<keyword evidence="1" id="KW-1015">Disulfide bond</keyword>
<reference evidence="6" key="1">
    <citation type="submission" date="2022-07" db="EMBL/GenBank/DDBJ databases">
        <title>Chromosome-level genome of Muraenolepis orangiensis.</title>
        <authorList>
            <person name="Kim J."/>
        </authorList>
    </citation>
    <scope>NUCLEOTIDE SEQUENCE</scope>
    <source>
        <strain evidence="6">KU_S4_2022</strain>
        <tissue evidence="6">Muscle</tissue>
    </source>
</reference>
<dbReference type="EMBL" id="JANIIK010000116">
    <property type="protein sequence ID" value="KAJ3587222.1"/>
    <property type="molecule type" value="Genomic_DNA"/>
</dbReference>
<keyword evidence="2" id="KW-0325">Glycoprotein</keyword>
<sequence>ACREVTPPASSGPSFLLTSPLPKATDLLKEYLGEKEVQLSLTFDAVEEADLGNYSCHLLDMYRLELAGGLGVILLLLGVMTAVYKCYNLEMLLCYRRHFGNDETEDDNKEYDAYLTYTKVDLDSMGRASSDEETLAAEILPDVLEKHYGYKLFIPDRDLIPSSSKYYYTYSYCCITWCVVCGVYGGWR</sequence>
<dbReference type="AlphaFoldDB" id="A0A9Q0DIG8"/>
<keyword evidence="7" id="KW-1185">Reference proteome</keyword>
<dbReference type="OrthoDB" id="9925886at2759"/>
<evidence type="ECO:0000256" key="3">
    <source>
        <dbReference type="ARBA" id="ARBA00023319"/>
    </source>
</evidence>
<comment type="caution">
    <text evidence="6">The sequence shown here is derived from an EMBL/GenBank/DDBJ whole genome shotgun (WGS) entry which is preliminary data.</text>
</comment>
<feature type="non-terminal residue" evidence="6">
    <location>
        <position position="1"/>
    </location>
</feature>
<gene>
    <name evidence="6" type="ORF">NHX12_010820</name>
</gene>
<evidence type="ECO:0000259" key="5">
    <source>
        <dbReference type="PROSITE" id="PS50104"/>
    </source>
</evidence>
<dbReference type="GO" id="GO:0007165">
    <property type="term" value="P:signal transduction"/>
    <property type="evidence" value="ECO:0007669"/>
    <property type="project" value="InterPro"/>
</dbReference>
<dbReference type="Proteomes" id="UP001148018">
    <property type="component" value="Unassembled WGS sequence"/>
</dbReference>